<gene>
    <name evidence="1" type="ordered locus">Amuc_1674</name>
</gene>
<dbReference type="OrthoDB" id="206373at2"/>
<dbReference type="AlphaFoldDB" id="B2UM48"/>
<sequence>MKVNTIPGASYALTCTAACTIHALLSDASSLVILETENPGQYFFIAPTDTIEVSDEHALVTQTFKAAAPGLSARSGIRPGVNADLKNPTVEKAV</sequence>
<dbReference type="Proteomes" id="UP000001031">
    <property type="component" value="Chromosome"/>
</dbReference>
<keyword evidence="2" id="KW-1185">Reference proteome</keyword>
<dbReference type="RefSeq" id="WP_012420707.1">
    <property type="nucleotide sequence ID" value="NC_010655.1"/>
</dbReference>
<organism evidence="1 2">
    <name type="scientific">Akkermansia muciniphila (strain ATCC BAA-835 / DSM 22959 / JCM 33894 / BCRC 81048 / CCUG 64013 / CIP 107961 / Muc)</name>
    <dbReference type="NCBI Taxonomy" id="349741"/>
    <lineage>
        <taxon>Bacteria</taxon>
        <taxon>Pseudomonadati</taxon>
        <taxon>Verrucomicrobiota</taxon>
        <taxon>Verrucomicrobiia</taxon>
        <taxon>Verrucomicrobiales</taxon>
        <taxon>Akkermansiaceae</taxon>
        <taxon>Akkermansia</taxon>
    </lineage>
</organism>
<dbReference type="PaxDb" id="349741-Amuc_1674"/>
<accession>B2UM48</accession>
<reference evidence="2" key="1">
    <citation type="journal article" date="2011" name="PLoS ONE">
        <title>The genome of Akkermansia muciniphila, a dedicated intestinal mucin degrader, and its use in exploring intestinal metagenomes.</title>
        <authorList>
            <person name="van Passel M.W."/>
            <person name="Kant R."/>
            <person name="Zoetendal E.G."/>
            <person name="Plugge C.M."/>
            <person name="Derrien M."/>
            <person name="Malfatti S.A."/>
            <person name="Chain P.S."/>
            <person name="Woyke T."/>
            <person name="Palva A."/>
            <person name="de Vos W.M."/>
            <person name="Smidt H."/>
        </authorList>
    </citation>
    <scope>NUCLEOTIDE SEQUENCE [LARGE SCALE GENOMIC DNA]</scope>
    <source>
        <strain evidence="2">ATCC BAA-835 / DSM 22959 / JCM 33894 / BCRC 81048 / CCUG 64013 / CIP 107961 / Muc</strain>
    </source>
</reference>
<dbReference type="EMBL" id="CP001071">
    <property type="protein sequence ID" value="ACD05492.1"/>
    <property type="molecule type" value="Genomic_DNA"/>
</dbReference>
<dbReference type="HOGENOM" id="CLU_2379848_0_0_0"/>
<dbReference type="KEGG" id="amu:Amuc_1674"/>
<name>B2UM48_AKKM8</name>
<proteinExistence type="predicted"/>
<evidence type="ECO:0000313" key="1">
    <source>
        <dbReference type="EMBL" id="ACD05492.1"/>
    </source>
</evidence>
<evidence type="ECO:0000313" key="2">
    <source>
        <dbReference type="Proteomes" id="UP000001031"/>
    </source>
</evidence>
<protein>
    <submittedName>
        <fullName evidence="1">Uncharacterized protein</fullName>
    </submittedName>
</protein>